<dbReference type="PANTHER" id="PTHR43104:SF2">
    <property type="entry name" value="L-2-HYDROXYGLUTARATE DEHYDROGENASE, MITOCHONDRIAL"/>
    <property type="match status" value="1"/>
</dbReference>
<dbReference type="STRING" id="643562.Daes_1858"/>
<proteinExistence type="inferred from homology"/>
<dbReference type="HOGENOM" id="CLU_024775_0_1_7"/>
<comment type="cofactor">
    <cofactor evidence="1">
        <name>FAD</name>
        <dbReference type="ChEBI" id="CHEBI:57692"/>
    </cofactor>
</comment>
<keyword evidence="8" id="KW-1185">Reference proteome</keyword>
<name>E6VZP2_PSEA9</name>
<keyword evidence="2" id="KW-0285">Flavoprotein</keyword>
<dbReference type="SUPFAM" id="SSF51905">
    <property type="entry name" value="FAD/NAD(P)-binding domain"/>
    <property type="match status" value="1"/>
</dbReference>
<dbReference type="OrthoDB" id="9801699at2"/>
<dbReference type="KEGG" id="das:Daes_1858"/>
<dbReference type="PANTHER" id="PTHR43104">
    <property type="entry name" value="L-2-HYDROXYGLUTARATE DEHYDROGENASE, MITOCHONDRIAL"/>
    <property type="match status" value="1"/>
</dbReference>
<protein>
    <submittedName>
        <fullName evidence="7">FAD dependent oxidoreductase</fullName>
    </submittedName>
</protein>
<sequence length="400" mass="44626">MYSADVVICGAGILGLTIGRELVRAGYRDIIIFDKEDAPGRHASGRNSGVLHAGIYYDPGTMKAKMCLEGNRRMQAYCEERKLPLFKSGKVIVAREADELATLDELKRRAEANGATVEMLDQAGLAEIEPNARTVERALYSPLTAVVDPKAILAAMRDELEHSGRVRFFFDTRFLAPRLDSVRTTQGDIGYGLFINAAGAYSDKVAHSFGIAKNHRLLPFKGIYRKLKKPAADKIRGSIYPVPNIKNPFLGVHFTRSVHGDVYVGPTAIPAFGRENYGVLSGIDSEFAAILLRDLRMFMENEKFRAVALEEPRKYFFKHFFRDAERLVRHIAPGDFLSSPKVGIRPQLVDMETSQLVMDFMIERHGNTVHILNSISPAFTSSMYFAELVVREHIGKGRAS</sequence>
<evidence type="ECO:0000256" key="3">
    <source>
        <dbReference type="ARBA" id="ARBA00022827"/>
    </source>
</evidence>
<dbReference type="EMBL" id="CP002431">
    <property type="protein sequence ID" value="ADU62870.1"/>
    <property type="molecule type" value="Genomic_DNA"/>
</dbReference>
<evidence type="ECO:0000256" key="5">
    <source>
        <dbReference type="ARBA" id="ARBA00037941"/>
    </source>
</evidence>
<dbReference type="GO" id="GO:0005737">
    <property type="term" value="C:cytoplasm"/>
    <property type="evidence" value="ECO:0007669"/>
    <property type="project" value="TreeGrafter"/>
</dbReference>
<dbReference type="NCBIfam" id="NF008726">
    <property type="entry name" value="PRK11728.1"/>
    <property type="match status" value="1"/>
</dbReference>
<evidence type="ECO:0000259" key="6">
    <source>
        <dbReference type="Pfam" id="PF01266"/>
    </source>
</evidence>
<dbReference type="GO" id="GO:0047545">
    <property type="term" value="F:(S)-2-hydroxyglutarate dehydrogenase activity"/>
    <property type="evidence" value="ECO:0007669"/>
    <property type="project" value="TreeGrafter"/>
</dbReference>
<dbReference type="Proteomes" id="UP000002191">
    <property type="component" value="Chromosome"/>
</dbReference>
<evidence type="ECO:0000256" key="4">
    <source>
        <dbReference type="ARBA" id="ARBA00023002"/>
    </source>
</evidence>
<gene>
    <name evidence="7" type="ordered locus">Daes_1858</name>
</gene>
<dbReference type="RefSeq" id="WP_013514785.1">
    <property type="nucleotide sequence ID" value="NC_014844.1"/>
</dbReference>
<dbReference type="AlphaFoldDB" id="E6VZP2"/>
<comment type="similarity">
    <text evidence="5">Belongs to the L2HGDH family.</text>
</comment>
<evidence type="ECO:0000313" key="8">
    <source>
        <dbReference type="Proteomes" id="UP000002191"/>
    </source>
</evidence>
<evidence type="ECO:0000313" key="7">
    <source>
        <dbReference type="EMBL" id="ADU62870.1"/>
    </source>
</evidence>
<keyword evidence="4" id="KW-0560">Oxidoreductase</keyword>
<organism evidence="7 8">
    <name type="scientific">Pseudodesulfovibrio aespoeensis (strain ATCC 700646 / DSM 10631 / Aspo-2)</name>
    <name type="common">Desulfovibrio aespoeensis</name>
    <dbReference type="NCBI Taxonomy" id="643562"/>
    <lineage>
        <taxon>Bacteria</taxon>
        <taxon>Pseudomonadati</taxon>
        <taxon>Thermodesulfobacteriota</taxon>
        <taxon>Desulfovibrionia</taxon>
        <taxon>Desulfovibrionales</taxon>
        <taxon>Desulfovibrionaceae</taxon>
    </lineage>
</organism>
<reference evidence="7 8" key="2">
    <citation type="journal article" date="2014" name="Genome Announc.">
        <title>Complete Genome Sequence of the Subsurface, Mesophilic Sulfate-Reducing Bacterium Desulfovibrio aespoeensis Aspo-2.</title>
        <authorList>
            <person name="Pedersen K."/>
            <person name="Bengtsson A."/>
            <person name="Edlund J."/>
            <person name="Rabe L."/>
            <person name="Hazen T."/>
            <person name="Chakraborty R."/>
            <person name="Goodwin L."/>
            <person name="Shapiro N."/>
        </authorList>
    </citation>
    <scope>NUCLEOTIDE SEQUENCE [LARGE SCALE GENOMIC DNA]</scope>
    <source>
        <strain evidence="8">ATCC 700646 / DSM 10631 / Aspo-2</strain>
    </source>
</reference>
<dbReference type="Pfam" id="PF01266">
    <property type="entry name" value="DAO"/>
    <property type="match status" value="1"/>
</dbReference>
<dbReference type="eggNOG" id="COG0579">
    <property type="taxonomic scope" value="Bacteria"/>
</dbReference>
<dbReference type="InterPro" id="IPR036188">
    <property type="entry name" value="FAD/NAD-bd_sf"/>
</dbReference>
<keyword evidence="3" id="KW-0274">FAD</keyword>
<evidence type="ECO:0000256" key="2">
    <source>
        <dbReference type="ARBA" id="ARBA00022630"/>
    </source>
</evidence>
<dbReference type="InterPro" id="IPR006076">
    <property type="entry name" value="FAD-dep_OxRdtase"/>
</dbReference>
<dbReference type="Gene3D" id="3.50.50.60">
    <property type="entry name" value="FAD/NAD(P)-binding domain"/>
    <property type="match status" value="1"/>
</dbReference>
<accession>E6VZP2</accession>
<evidence type="ECO:0000256" key="1">
    <source>
        <dbReference type="ARBA" id="ARBA00001974"/>
    </source>
</evidence>
<dbReference type="Gene3D" id="3.30.9.10">
    <property type="entry name" value="D-Amino Acid Oxidase, subunit A, domain 2"/>
    <property type="match status" value="1"/>
</dbReference>
<reference evidence="8" key="1">
    <citation type="submission" date="2010-12" db="EMBL/GenBank/DDBJ databases">
        <title>Complete sequence of Desulfovibrio aespoeensis Aspo-2.</title>
        <authorList>
            <consortium name="US DOE Joint Genome Institute"/>
            <person name="Lucas S."/>
            <person name="Copeland A."/>
            <person name="Lapidus A."/>
            <person name="Cheng J.-F."/>
            <person name="Goodwin L."/>
            <person name="Pitluck S."/>
            <person name="Chertkov O."/>
            <person name="Misra M."/>
            <person name="Detter J.C."/>
            <person name="Han C."/>
            <person name="Tapia R."/>
            <person name="Land M."/>
            <person name="Hauser L."/>
            <person name="Kyrpides N."/>
            <person name="Ivanova N."/>
            <person name="Ovchinnikova G."/>
            <person name="Pedersen K."/>
            <person name="Jagevall S."/>
            <person name="Hazen T."/>
            <person name="Woyke T."/>
        </authorList>
    </citation>
    <scope>NUCLEOTIDE SEQUENCE [LARGE SCALE GENOMIC DNA]</scope>
    <source>
        <strain evidence="8">ATCC 700646 / DSM 10631 / Aspo-2</strain>
    </source>
</reference>
<feature type="domain" description="FAD dependent oxidoreductase" evidence="6">
    <location>
        <begin position="5"/>
        <end position="390"/>
    </location>
</feature>